<dbReference type="Gene3D" id="3.30.70.270">
    <property type="match status" value="2"/>
</dbReference>
<evidence type="ECO:0000313" key="2">
    <source>
        <dbReference type="EMBL" id="CAC5385616.1"/>
    </source>
</evidence>
<dbReference type="Gene3D" id="3.10.10.10">
    <property type="entry name" value="HIV Type 1 Reverse Transcriptase, subunit A, domain 1"/>
    <property type="match status" value="1"/>
</dbReference>
<dbReference type="InterPro" id="IPR043502">
    <property type="entry name" value="DNA/RNA_pol_sf"/>
</dbReference>
<gene>
    <name evidence="2" type="ORF">MCOR_21134</name>
</gene>
<accession>A0A6J8BPU3</accession>
<dbReference type="Pfam" id="PF00078">
    <property type="entry name" value="RVT_1"/>
    <property type="match status" value="1"/>
</dbReference>
<reference evidence="2 3" key="1">
    <citation type="submission" date="2020-06" db="EMBL/GenBank/DDBJ databases">
        <authorList>
            <person name="Li R."/>
            <person name="Bekaert M."/>
        </authorList>
    </citation>
    <scope>NUCLEOTIDE SEQUENCE [LARGE SCALE GENOMIC DNA]</scope>
    <source>
        <strain evidence="3">wild</strain>
    </source>
</reference>
<dbReference type="SUPFAM" id="SSF57756">
    <property type="entry name" value="Retrovirus zinc finger-like domains"/>
    <property type="match status" value="1"/>
</dbReference>
<dbReference type="SMART" id="SM00343">
    <property type="entry name" value="ZnF_C2HC"/>
    <property type="match status" value="2"/>
</dbReference>
<dbReference type="InterPro" id="IPR036875">
    <property type="entry name" value="Znf_CCHC_sf"/>
</dbReference>
<dbReference type="OrthoDB" id="10053045at2759"/>
<dbReference type="FunFam" id="3.10.10.10:FF:000003">
    <property type="entry name" value="Retrovirus-related Pol polyprotein from transposon 297-like Protein"/>
    <property type="match status" value="1"/>
</dbReference>
<dbReference type="EMBL" id="CACVKT020003742">
    <property type="protein sequence ID" value="CAC5385616.1"/>
    <property type="molecule type" value="Genomic_DNA"/>
</dbReference>
<keyword evidence="3" id="KW-1185">Reference proteome</keyword>
<organism evidence="2 3">
    <name type="scientific">Mytilus coruscus</name>
    <name type="common">Sea mussel</name>
    <dbReference type="NCBI Taxonomy" id="42192"/>
    <lineage>
        <taxon>Eukaryota</taxon>
        <taxon>Metazoa</taxon>
        <taxon>Spiralia</taxon>
        <taxon>Lophotrochozoa</taxon>
        <taxon>Mollusca</taxon>
        <taxon>Bivalvia</taxon>
        <taxon>Autobranchia</taxon>
        <taxon>Pteriomorphia</taxon>
        <taxon>Mytilida</taxon>
        <taxon>Mytiloidea</taxon>
        <taxon>Mytilidae</taxon>
        <taxon>Mytilinae</taxon>
        <taxon>Mytilus</taxon>
    </lineage>
</organism>
<protein>
    <recommendedName>
        <fullName evidence="1">CCHC-type domain-containing protein</fullName>
    </recommendedName>
</protein>
<dbReference type="Proteomes" id="UP000507470">
    <property type="component" value="Unassembled WGS sequence"/>
</dbReference>
<feature type="domain" description="CCHC-type" evidence="1">
    <location>
        <begin position="128"/>
        <end position="144"/>
    </location>
</feature>
<dbReference type="InterPro" id="IPR000477">
    <property type="entry name" value="RT_dom"/>
</dbReference>
<dbReference type="CDD" id="cd01647">
    <property type="entry name" value="RT_LTR"/>
    <property type="match status" value="1"/>
</dbReference>
<evidence type="ECO:0000313" key="3">
    <source>
        <dbReference type="Proteomes" id="UP000507470"/>
    </source>
</evidence>
<feature type="domain" description="CCHC-type" evidence="1">
    <location>
        <begin position="106"/>
        <end position="124"/>
    </location>
</feature>
<dbReference type="FunFam" id="3.30.70.270:FF:000003">
    <property type="entry name" value="Transposon Ty3-G Gag-Pol polyprotein"/>
    <property type="match status" value="1"/>
</dbReference>
<dbReference type="PANTHER" id="PTHR37984">
    <property type="entry name" value="PROTEIN CBG26694"/>
    <property type="match status" value="1"/>
</dbReference>
<dbReference type="SUPFAM" id="SSF56672">
    <property type="entry name" value="DNA/RNA polymerases"/>
    <property type="match status" value="1"/>
</dbReference>
<dbReference type="InterPro" id="IPR001878">
    <property type="entry name" value="Znf_CCHC"/>
</dbReference>
<dbReference type="GO" id="GO:0003676">
    <property type="term" value="F:nucleic acid binding"/>
    <property type="evidence" value="ECO:0007669"/>
    <property type="project" value="InterPro"/>
</dbReference>
<sequence length="404" mass="47158">MTQTSSETVEQYITRLRQKAVFCNFHNIDENIRDQVIDKCYSQRLRRKVLKRNNVTLVQLREIAQSLEASEQRAVSMEQINKVGQHKFDKHSKFKTQNQTDFKQRRCFACGHEGHIKTDANCPARGKKCRKCKKEGHYEKCCKTKQTRNFNSRRGHATKFQKCFEGIGKLKNFQLKITIDESVKPVIQPIRRVPFHLREKLDKKLEELQGFDIIEKVDGPSTWVSPVVVIPKKNSEIRLCIDMRRANEAVVREQYPIPTVEEILQDLNQSRVYSKLDIKWAFHQIELSQESRDITAFMTHQGLFRYKRLMFGIIHGKSEEEHNRNLEQLLCRLLEKGLTLNINKCQFNMERIEFMGHILSEHGIGVSDSKVQAIKEARKPQTVTEVKSFMGLVNLILLGGLFQT</sequence>
<dbReference type="InterPro" id="IPR043128">
    <property type="entry name" value="Rev_trsase/Diguanyl_cyclase"/>
</dbReference>
<name>A0A6J8BPU3_MYTCO</name>
<dbReference type="Gene3D" id="4.10.60.10">
    <property type="entry name" value="Zinc finger, CCHC-type"/>
    <property type="match status" value="1"/>
</dbReference>
<dbReference type="GO" id="GO:0008270">
    <property type="term" value="F:zinc ion binding"/>
    <property type="evidence" value="ECO:0007669"/>
    <property type="project" value="InterPro"/>
</dbReference>
<proteinExistence type="predicted"/>
<dbReference type="PANTHER" id="PTHR37984:SF11">
    <property type="entry name" value="INTEGRASE CATALYTIC DOMAIN-CONTAINING PROTEIN"/>
    <property type="match status" value="1"/>
</dbReference>
<evidence type="ECO:0000259" key="1">
    <source>
        <dbReference type="SMART" id="SM00343"/>
    </source>
</evidence>
<dbReference type="InterPro" id="IPR050951">
    <property type="entry name" value="Retrovirus_Pol_polyprotein"/>
</dbReference>
<dbReference type="AlphaFoldDB" id="A0A6J8BPU3"/>